<dbReference type="Gene3D" id="1.20.1080.10">
    <property type="entry name" value="Glycerol uptake facilitator protein"/>
    <property type="match status" value="1"/>
</dbReference>
<evidence type="ECO:0000256" key="2">
    <source>
        <dbReference type="ARBA" id="ARBA00022448"/>
    </source>
</evidence>
<dbReference type="EMBL" id="CAFBMG010000066">
    <property type="protein sequence ID" value="CAB4903453.1"/>
    <property type="molecule type" value="Genomic_DNA"/>
</dbReference>
<feature type="transmembrane region" description="Helical" evidence="6">
    <location>
        <begin position="178"/>
        <end position="199"/>
    </location>
</feature>
<dbReference type="GO" id="GO:0015267">
    <property type="term" value="F:channel activity"/>
    <property type="evidence" value="ECO:0007669"/>
    <property type="project" value="InterPro"/>
</dbReference>
<dbReference type="SUPFAM" id="SSF81338">
    <property type="entry name" value="Aquaporin-like"/>
    <property type="match status" value="1"/>
</dbReference>
<evidence type="ECO:0000256" key="5">
    <source>
        <dbReference type="ARBA" id="ARBA00023136"/>
    </source>
</evidence>
<sequence length="258" mass="26472">MSNERPPDDAQLAVLVETGTGTLGLDLFRRLAAEALGTALLIIAVIGSGIMATNLSSDVGLQLLENAAATGGALIGLILMFAAVSGAHFNPVVTLTDRFLGTTSSSDTVLYVIAQIFGGCCGAVLANLMFSLPAVEISTHVRSGGGIWLSEVIATVGLLLVIQGCVRTGRASVVPFAVGAWIAGAYWFTSSTSFANPAVTIARMLSDTFAGIAPSSAPMFILMQLVGTVIAFGLIRLFYPHVPEAVEPTEATGGSPSV</sequence>
<evidence type="ECO:0000256" key="6">
    <source>
        <dbReference type="SAM" id="Phobius"/>
    </source>
</evidence>
<accession>A0A6J6BY23</accession>
<feature type="transmembrane region" description="Helical" evidence="6">
    <location>
        <begin position="35"/>
        <end position="55"/>
    </location>
</feature>
<evidence type="ECO:0000313" key="8">
    <source>
        <dbReference type="EMBL" id="CAB4903453.1"/>
    </source>
</evidence>
<evidence type="ECO:0000256" key="1">
    <source>
        <dbReference type="ARBA" id="ARBA00004141"/>
    </source>
</evidence>
<evidence type="ECO:0000313" key="7">
    <source>
        <dbReference type="EMBL" id="CAB4543179.1"/>
    </source>
</evidence>
<proteinExistence type="predicted"/>
<feature type="transmembrane region" description="Helical" evidence="6">
    <location>
        <begin position="220"/>
        <end position="239"/>
    </location>
</feature>
<feature type="transmembrane region" description="Helical" evidence="6">
    <location>
        <begin position="67"/>
        <end position="89"/>
    </location>
</feature>
<evidence type="ECO:0000256" key="4">
    <source>
        <dbReference type="ARBA" id="ARBA00022989"/>
    </source>
</evidence>
<keyword evidence="5 6" id="KW-0472">Membrane</keyword>
<comment type="subcellular location">
    <subcellularLocation>
        <location evidence="1">Membrane</location>
        <topology evidence="1">Multi-pass membrane protein</topology>
    </subcellularLocation>
</comment>
<name>A0A6J6BY23_9ZZZZ</name>
<gene>
    <name evidence="7" type="ORF">UFOPK1358_01146</name>
    <name evidence="8" type="ORF">UFOPK3519_00959</name>
</gene>
<dbReference type="InterPro" id="IPR023271">
    <property type="entry name" value="Aquaporin-like"/>
</dbReference>
<dbReference type="PANTHER" id="PTHR45724">
    <property type="entry name" value="AQUAPORIN NIP2-1"/>
    <property type="match status" value="1"/>
</dbReference>
<organism evidence="7">
    <name type="scientific">freshwater metagenome</name>
    <dbReference type="NCBI Taxonomy" id="449393"/>
    <lineage>
        <taxon>unclassified sequences</taxon>
        <taxon>metagenomes</taxon>
        <taxon>ecological metagenomes</taxon>
    </lineage>
</organism>
<keyword evidence="3 6" id="KW-0812">Transmembrane</keyword>
<keyword evidence="4 6" id="KW-1133">Transmembrane helix</keyword>
<dbReference type="AlphaFoldDB" id="A0A6J6BY23"/>
<dbReference type="PANTHER" id="PTHR45724:SF13">
    <property type="entry name" value="AQUAPORIN NIP1-1-RELATED"/>
    <property type="match status" value="1"/>
</dbReference>
<dbReference type="EMBL" id="CAEZSF010000109">
    <property type="protein sequence ID" value="CAB4543179.1"/>
    <property type="molecule type" value="Genomic_DNA"/>
</dbReference>
<evidence type="ECO:0000256" key="3">
    <source>
        <dbReference type="ARBA" id="ARBA00022692"/>
    </source>
</evidence>
<dbReference type="PRINTS" id="PR00783">
    <property type="entry name" value="MINTRINSICP"/>
</dbReference>
<reference evidence="7" key="1">
    <citation type="submission" date="2020-05" db="EMBL/GenBank/DDBJ databases">
        <authorList>
            <person name="Chiriac C."/>
            <person name="Salcher M."/>
            <person name="Ghai R."/>
            <person name="Kavagutti S V."/>
        </authorList>
    </citation>
    <scope>NUCLEOTIDE SEQUENCE</scope>
</reference>
<feature type="transmembrane region" description="Helical" evidence="6">
    <location>
        <begin position="109"/>
        <end position="135"/>
    </location>
</feature>
<dbReference type="GO" id="GO:0016020">
    <property type="term" value="C:membrane"/>
    <property type="evidence" value="ECO:0007669"/>
    <property type="project" value="UniProtKB-SubCell"/>
</dbReference>
<feature type="transmembrane region" description="Helical" evidence="6">
    <location>
        <begin position="147"/>
        <end position="166"/>
    </location>
</feature>
<dbReference type="InterPro" id="IPR034294">
    <property type="entry name" value="Aquaporin_transptr"/>
</dbReference>
<dbReference type="InterPro" id="IPR000425">
    <property type="entry name" value="MIP"/>
</dbReference>
<keyword evidence="2" id="KW-0813">Transport</keyword>
<dbReference type="Pfam" id="PF00230">
    <property type="entry name" value="MIP"/>
    <property type="match status" value="1"/>
</dbReference>
<protein>
    <submittedName>
        <fullName evidence="7">Unannotated protein</fullName>
    </submittedName>
</protein>